<evidence type="ECO:0000256" key="1">
    <source>
        <dbReference type="SAM" id="MobiDB-lite"/>
    </source>
</evidence>
<evidence type="ECO:0000313" key="3">
    <source>
        <dbReference type="Proteomes" id="UP001499954"/>
    </source>
</evidence>
<feature type="region of interest" description="Disordered" evidence="1">
    <location>
        <begin position="66"/>
        <end position="85"/>
    </location>
</feature>
<sequence length="85" mass="8349">MSVASSAIVNGTRPRNLNTLRARDGAAGAASDGVALGGALADGCVGFGATDAASAVVLVESVIRTPPMRPHSGADYRSPSPCGPQ</sequence>
<comment type="caution">
    <text evidence="2">The sequence shown here is derived from an EMBL/GenBank/DDBJ whole genome shotgun (WGS) entry which is preliminary data.</text>
</comment>
<evidence type="ECO:0000313" key="2">
    <source>
        <dbReference type="EMBL" id="GAA1959749.1"/>
    </source>
</evidence>
<organism evidence="2 3">
    <name type="scientific">Agromyces allii</name>
    <dbReference type="NCBI Taxonomy" id="393607"/>
    <lineage>
        <taxon>Bacteria</taxon>
        <taxon>Bacillati</taxon>
        <taxon>Actinomycetota</taxon>
        <taxon>Actinomycetes</taxon>
        <taxon>Micrococcales</taxon>
        <taxon>Microbacteriaceae</taxon>
        <taxon>Agromyces</taxon>
    </lineage>
</organism>
<dbReference type="EMBL" id="BAAAMK010000005">
    <property type="protein sequence ID" value="GAA1959749.1"/>
    <property type="molecule type" value="Genomic_DNA"/>
</dbReference>
<proteinExistence type="predicted"/>
<gene>
    <name evidence="2" type="ORF">GCM10009717_27930</name>
</gene>
<protein>
    <submittedName>
        <fullName evidence="2">Uncharacterized protein</fullName>
    </submittedName>
</protein>
<dbReference type="Proteomes" id="UP001499954">
    <property type="component" value="Unassembled WGS sequence"/>
</dbReference>
<keyword evidence="3" id="KW-1185">Reference proteome</keyword>
<reference evidence="2 3" key="1">
    <citation type="journal article" date="2019" name="Int. J. Syst. Evol. Microbiol.">
        <title>The Global Catalogue of Microorganisms (GCM) 10K type strain sequencing project: providing services to taxonomists for standard genome sequencing and annotation.</title>
        <authorList>
            <consortium name="The Broad Institute Genomics Platform"/>
            <consortium name="The Broad Institute Genome Sequencing Center for Infectious Disease"/>
            <person name="Wu L."/>
            <person name="Ma J."/>
        </authorList>
    </citation>
    <scope>NUCLEOTIDE SEQUENCE [LARGE SCALE GENOMIC DNA]</scope>
    <source>
        <strain evidence="2 3">JCM 13584</strain>
    </source>
</reference>
<name>A0ABN2QXB0_9MICO</name>
<accession>A0ABN2QXB0</accession>